<feature type="compositionally biased region" description="Polar residues" evidence="1">
    <location>
        <begin position="82"/>
        <end position="93"/>
    </location>
</feature>
<dbReference type="SMR" id="A0A2G2YDU4"/>
<name>A0A2G2YDU4_CAPAN</name>
<dbReference type="Proteomes" id="UP000222542">
    <property type="component" value="Unassembled WGS sequence"/>
</dbReference>
<evidence type="ECO:0000313" key="2">
    <source>
        <dbReference type="EMBL" id="PHT67905.1"/>
    </source>
</evidence>
<protein>
    <submittedName>
        <fullName evidence="2">Uncharacterized protein</fullName>
    </submittedName>
</protein>
<feature type="region of interest" description="Disordered" evidence="1">
    <location>
        <begin position="67"/>
        <end position="100"/>
    </location>
</feature>
<keyword evidence="3" id="KW-1185">Reference proteome</keyword>
<dbReference type="Gramene" id="PHT67905">
    <property type="protein sequence ID" value="PHT67905"/>
    <property type="gene ID" value="T459_27392"/>
</dbReference>
<dbReference type="EMBL" id="AYRZ02000011">
    <property type="protein sequence ID" value="PHT67905.1"/>
    <property type="molecule type" value="Genomic_DNA"/>
</dbReference>
<gene>
    <name evidence="2" type="ORF">T459_27392</name>
</gene>
<evidence type="ECO:0000256" key="1">
    <source>
        <dbReference type="SAM" id="MobiDB-lite"/>
    </source>
</evidence>
<organism evidence="2 3">
    <name type="scientific">Capsicum annuum</name>
    <name type="common">Capsicum pepper</name>
    <dbReference type="NCBI Taxonomy" id="4072"/>
    <lineage>
        <taxon>Eukaryota</taxon>
        <taxon>Viridiplantae</taxon>
        <taxon>Streptophyta</taxon>
        <taxon>Embryophyta</taxon>
        <taxon>Tracheophyta</taxon>
        <taxon>Spermatophyta</taxon>
        <taxon>Magnoliopsida</taxon>
        <taxon>eudicotyledons</taxon>
        <taxon>Gunneridae</taxon>
        <taxon>Pentapetalae</taxon>
        <taxon>asterids</taxon>
        <taxon>lamiids</taxon>
        <taxon>Solanales</taxon>
        <taxon>Solanaceae</taxon>
        <taxon>Solanoideae</taxon>
        <taxon>Capsiceae</taxon>
        <taxon>Capsicum</taxon>
    </lineage>
</organism>
<accession>A0A2G2YDU4</accession>
<sequence length="143" mass="16416">MSERFTGMDHYENHGGKGLIDLKAHNGKKIFVKKRKLRDPDCLLTSRCNGNDLGDSDANAVDREVSGGFRKQKKSKFSSQQPNSVELNSSINRSNREKDHLRKKYRVEHQCQAEFGMIHKQVCKFSLKKTLGYRKEVRTCTAI</sequence>
<comment type="caution">
    <text evidence="2">The sequence shown here is derived from an EMBL/GenBank/DDBJ whole genome shotgun (WGS) entry which is preliminary data.</text>
</comment>
<proteinExistence type="predicted"/>
<reference evidence="2 3" key="1">
    <citation type="journal article" date="2014" name="Nat. Genet.">
        <title>Genome sequence of the hot pepper provides insights into the evolution of pungency in Capsicum species.</title>
        <authorList>
            <person name="Kim S."/>
            <person name="Park M."/>
            <person name="Yeom S.I."/>
            <person name="Kim Y.M."/>
            <person name="Lee J.M."/>
            <person name="Lee H.A."/>
            <person name="Seo E."/>
            <person name="Choi J."/>
            <person name="Cheong K."/>
            <person name="Kim K.T."/>
            <person name="Jung K."/>
            <person name="Lee G.W."/>
            <person name="Oh S.K."/>
            <person name="Bae C."/>
            <person name="Kim S.B."/>
            <person name="Lee H.Y."/>
            <person name="Kim S.Y."/>
            <person name="Kim M.S."/>
            <person name="Kang B.C."/>
            <person name="Jo Y.D."/>
            <person name="Yang H.B."/>
            <person name="Jeong H.J."/>
            <person name="Kang W.H."/>
            <person name="Kwon J.K."/>
            <person name="Shin C."/>
            <person name="Lim J.Y."/>
            <person name="Park J.H."/>
            <person name="Huh J.H."/>
            <person name="Kim J.S."/>
            <person name="Kim B.D."/>
            <person name="Cohen O."/>
            <person name="Paran I."/>
            <person name="Suh M.C."/>
            <person name="Lee S.B."/>
            <person name="Kim Y.K."/>
            <person name="Shin Y."/>
            <person name="Noh S.J."/>
            <person name="Park J."/>
            <person name="Seo Y.S."/>
            <person name="Kwon S.Y."/>
            <person name="Kim H.A."/>
            <person name="Park J.M."/>
            <person name="Kim H.J."/>
            <person name="Choi S.B."/>
            <person name="Bosland P.W."/>
            <person name="Reeves G."/>
            <person name="Jo S.H."/>
            <person name="Lee B.W."/>
            <person name="Cho H.T."/>
            <person name="Choi H.S."/>
            <person name="Lee M.S."/>
            <person name="Yu Y."/>
            <person name="Do Choi Y."/>
            <person name="Park B.S."/>
            <person name="van Deynze A."/>
            <person name="Ashrafi H."/>
            <person name="Hill T."/>
            <person name="Kim W.T."/>
            <person name="Pai H.S."/>
            <person name="Ahn H.K."/>
            <person name="Yeam I."/>
            <person name="Giovannoni J.J."/>
            <person name="Rose J.K."/>
            <person name="Sorensen I."/>
            <person name="Lee S.J."/>
            <person name="Kim R.W."/>
            <person name="Choi I.Y."/>
            <person name="Choi B.S."/>
            <person name="Lim J.S."/>
            <person name="Lee Y.H."/>
            <person name="Choi D."/>
        </authorList>
    </citation>
    <scope>NUCLEOTIDE SEQUENCE [LARGE SCALE GENOMIC DNA]</scope>
    <source>
        <strain evidence="3">cv. CM334</strain>
    </source>
</reference>
<reference evidence="2 3" key="2">
    <citation type="journal article" date="2017" name="Genome Biol.">
        <title>New reference genome sequences of hot pepper reveal the massive evolution of plant disease-resistance genes by retroduplication.</title>
        <authorList>
            <person name="Kim S."/>
            <person name="Park J."/>
            <person name="Yeom S.I."/>
            <person name="Kim Y.M."/>
            <person name="Seo E."/>
            <person name="Kim K.T."/>
            <person name="Kim M.S."/>
            <person name="Lee J.M."/>
            <person name="Cheong K."/>
            <person name="Shin H.S."/>
            <person name="Kim S.B."/>
            <person name="Han K."/>
            <person name="Lee J."/>
            <person name="Park M."/>
            <person name="Lee H.A."/>
            <person name="Lee H.Y."/>
            <person name="Lee Y."/>
            <person name="Oh S."/>
            <person name="Lee J.H."/>
            <person name="Choi E."/>
            <person name="Choi E."/>
            <person name="Lee S.E."/>
            <person name="Jeon J."/>
            <person name="Kim H."/>
            <person name="Choi G."/>
            <person name="Song H."/>
            <person name="Lee J."/>
            <person name="Lee S.C."/>
            <person name="Kwon J.K."/>
            <person name="Lee H.Y."/>
            <person name="Koo N."/>
            <person name="Hong Y."/>
            <person name="Kim R.W."/>
            <person name="Kang W.H."/>
            <person name="Huh J.H."/>
            <person name="Kang B.C."/>
            <person name="Yang T.J."/>
            <person name="Lee Y.H."/>
            <person name="Bennetzen J.L."/>
            <person name="Choi D."/>
        </authorList>
    </citation>
    <scope>NUCLEOTIDE SEQUENCE [LARGE SCALE GENOMIC DNA]</scope>
    <source>
        <strain evidence="3">cv. CM334</strain>
    </source>
</reference>
<dbReference type="AlphaFoldDB" id="A0A2G2YDU4"/>
<dbReference type="OMA" id="FILHMIT"/>
<evidence type="ECO:0000313" key="3">
    <source>
        <dbReference type="Proteomes" id="UP000222542"/>
    </source>
</evidence>